<feature type="chain" id="PRO_5035154244" evidence="1">
    <location>
        <begin position="29"/>
        <end position="300"/>
    </location>
</feature>
<keyword evidence="1" id="KW-0732">Signal</keyword>
<evidence type="ECO:0000313" key="3">
    <source>
        <dbReference type="Proteomes" id="UP000629098"/>
    </source>
</evidence>
<feature type="signal peptide" evidence="1">
    <location>
        <begin position="1"/>
        <end position="28"/>
    </location>
</feature>
<organism evidence="2 3">
    <name type="scientific">Iningainema tapete BLCC-T55</name>
    <dbReference type="NCBI Taxonomy" id="2748662"/>
    <lineage>
        <taxon>Bacteria</taxon>
        <taxon>Bacillati</taxon>
        <taxon>Cyanobacteriota</taxon>
        <taxon>Cyanophyceae</taxon>
        <taxon>Nostocales</taxon>
        <taxon>Scytonemataceae</taxon>
        <taxon>Iningainema tapete</taxon>
    </lineage>
</organism>
<protein>
    <submittedName>
        <fullName evidence="2">PEP-CTERM sorting domain-containing protein</fullName>
    </submittedName>
</protein>
<reference evidence="2" key="1">
    <citation type="submission" date="2020-09" db="EMBL/GenBank/DDBJ databases">
        <title>Iningainema tapete sp. nov. (Scytonemataceae, Cyanobacteria) from greenhouses in central Florida (USA) produces two types of nodularin with biosynthetic potential for microcystin-LR and anabaenopeptins.</title>
        <authorList>
            <person name="Berthold D.E."/>
            <person name="Lefler F.W."/>
            <person name="Huang I.-S."/>
            <person name="Abdulla H."/>
            <person name="Zimba P.V."/>
            <person name="Laughinghouse H.D. IV."/>
        </authorList>
    </citation>
    <scope>NUCLEOTIDE SEQUENCE</scope>
    <source>
        <strain evidence="2">BLCCT55</strain>
    </source>
</reference>
<dbReference type="Proteomes" id="UP000629098">
    <property type="component" value="Unassembled WGS sequence"/>
</dbReference>
<dbReference type="InterPro" id="IPR013424">
    <property type="entry name" value="Ice-binding_C"/>
</dbReference>
<dbReference type="AlphaFoldDB" id="A0A8J6XIX1"/>
<proteinExistence type="predicted"/>
<evidence type="ECO:0000256" key="1">
    <source>
        <dbReference type="SAM" id="SignalP"/>
    </source>
</evidence>
<comment type="caution">
    <text evidence="2">The sequence shown here is derived from an EMBL/GenBank/DDBJ whole genome shotgun (WGS) entry which is preliminary data.</text>
</comment>
<dbReference type="NCBIfam" id="TIGR02595">
    <property type="entry name" value="PEP_CTERM"/>
    <property type="match status" value="1"/>
</dbReference>
<keyword evidence="3" id="KW-1185">Reference proteome</keyword>
<evidence type="ECO:0000313" key="2">
    <source>
        <dbReference type="EMBL" id="MBD2776829.1"/>
    </source>
</evidence>
<accession>A0A8J6XIX1</accession>
<sequence length="300" mass="32635">MKQYVGFVKFLLSVTSLVATAIATPSQAATLAISQGELDFTNFSESFAAIERLNQGNTFAFTNGGFVTVQNIDAQTNFITEPPAASTSALSLAFGESKDYFGYSETEAKIIGNFDVEAGRSFYFNFIAALNLETSIDESPAENAGATGDISFLLFNTTDIQEQNSDFISILLANKTNNFAKNPLDFFSLTGNLDTLGNKDFITYQKSANVTLFSEDSQVNFGDNQEFATAFISGSLQRYFANQANLTLVALRKSQVRVTAPEPSMSLALLFMGGLFVGVRRRETGDRSQESGDKKVKSFT</sequence>
<name>A0A8J6XIX1_9CYAN</name>
<gene>
    <name evidence="2" type="ORF">ICL16_33470</name>
</gene>
<dbReference type="EMBL" id="JACXAE010000098">
    <property type="protein sequence ID" value="MBD2776829.1"/>
    <property type="molecule type" value="Genomic_DNA"/>
</dbReference>
<dbReference type="RefSeq" id="WP_190835878.1">
    <property type="nucleotide sequence ID" value="NZ_CAWPPI010000098.1"/>
</dbReference>